<accession>A0ABT2LMT9</accession>
<reference evidence="1 2" key="1">
    <citation type="submission" date="2022-09" db="EMBL/GenBank/DDBJ databases">
        <title>Chelativorans salina sp. nov., a novel slightly halophilic bacterium isolated from a saline lake sediment enrichment.</title>
        <authorList>
            <person name="Gao L."/>
            <person name="Fang B.-Z."/>
            <person name="Li W.-J."/>
        </authorList>
    </citation>
    <scope>NUCLEOTIDE SEQUENCE [LARGE SCALE GENOMIC DNA]</scope>
    <source>
        <strain evidence="1 2">EGI FJ00035</strain>
    </source>
</reference>
<dbReference type="RefSeq" id="WP_260902273.1">
    <property type="nucleotide sequence ID" value="NZ_JAOCZP010000002.1"/>
</dbReference>
<evidence type="ECO:0000313" key="1">
    <source>
        <dbReference type="EMBL" id="MCT7375389.1"/>
    </source>
</evidence>
<comment type="caution">
    <text evidence="1">The sequence shown here is derived from an EMBL/GenBank/DDBJ whole genome shotgun (WGS) entry which is preliminary data.</text>
</comment>
<sequence length="53" mass="5581">MPEMTATCDDLGYWIVRLPDIDQRLDMAVAGPLAAAEFGGALAYLVVCPADGP</sequence>
<dbReference type="EMBL" id="JAOCZP010000002">
    <property type="protein sequence ID" value="MCT7375389.1"/>
    <property type="molecule type" value="Genomic_DNA"/>
</dbReference>
<name>A0ABT2LMT9_9HYPH</name>
<keyword evidence="2" id="KW-1185">Reference proteome</keyword>
<gene>
    <name evidence="1" type="ORF">N5A92_10130</name>
</gene>
<evidence type="ECO:0000313" key="2">
    <source>
        <dbReference type="Proteomes" id="UP001320831"/>
    </source>
</evidence>
<dbReference type="Proteomes" id="UP001320831">
    <property type="component" value="Unassembled WGS sequence"/>
</dbReference>
<proteinExistence type="predicted"/>
<organism evidence="1 2">
    <name type="scientific">Chelativorans salis</name>
    <dbReference type="NCBI Taxonomy" id="2978478"/>
    <lineage>
        <taxon>Bacteria</taxon>
        <taxon>Pseudomonadati</taxon>
        <taxon>Pseudomonadota</taxon>
        <taxon>Alphaproteobacteria</taxon>
        <taxon>Hyphomicrobiales</taxon>
        <taxon>Phyllobacteriaceae</taxon>
        <taxon>Chelativorans</taxon>
    </lineage>
</organism>
<protein>
    <submittedName>
        <fullName evidence="1">Uncharacterized protein</fullName>
    </submittedName>
</protein>